<evidence type="ECO:0000256" key="2">
    <source>
        <dbReference type="SAM" id="Coils"/>
    </source>
</evidence>
<reference evidence="4 5" key="1">
    <citation type="submission" date="2008-07" db="EMBL/GenBank/DDBJ databases">
        <authorList>
            <person name="El-Sayed N."/>
            <person name="Caler E."/>
            <person name="Inman J."/>
            <person name="Amedeo P."/>
            <person name="Hass B."/>
            <person name="Wortman J."/>
        </authorList>
    </citation>
    <scope>NUCLEOTIDE SEQUENCE [LARGE SCALE GENOMIC DNA]</scope>
    <source>
        <strain evidence="5">ATCC 50983 / TXsc</strain>
    </source>
</reference>
<keyword evidence="5" id="KW-1185">Reference proteome</keyword>
<dbReference type="PANTHER" id="PTHR14043:SF2">
    <property type="entry name" value="HOMEOBOX PROTEIN CUT"/>
    <property type="match status" value="1"/>
</dbReference>
<protein>
    <submittedName>
        <fullName evidence="4">Protein CASP, putative</fullName>
    </submittedName>
</protein>
<accession>C5KNE8</accession>
<dbReference type="EMBL" id="GG674604">
    <property type="protein sequence ID" value="EER13963.1"/>
    <property type="molecule type" value="Genomic_DNA"/>
</dbReference>
<evidence type="ECO:0000313" key="4">
    <source>
        <dbReference type="EMBL" id="EER13963.1"/>
    </source>
</evidence>
<dbReference type="PANTHER" id="PTHR14043">
    <property type="entry name" value="CCAAT DISPLACEMENT PROTEIN-RELATED"/>
    <property type="match status" value="1"/>
</dbReference>
<organism evidence="5">
    <name type="scientific">Perkinsus marinus (strain ATCC 50983 / TXsc)</name>
    <dbReference type="NCBI Taxonomy" id="423536"/>
    <lineage>
        <taxon>Eukaryota</taxon>
        <taxon>Sar</taxon>
        <taxon>Alveolata</taxon>
        <taxon>Perkinsozoa</taxon>
        <taxon>Perkinsea</taxon>
        <taxon>Perkinsida</taxon>
        <taxon>Perkinsidae</taxon>
        <taxon>Perkinsus</taxon>
    </lineage>
</organism>
<dbReference type="InParanoid" id="C5KNE8"/>
<proteinExistence type="predicted"/>
<dbReference type="GeneID" id="9059679"/>
<dbReference type="Proteomes" id="UP000007800">
    <property type="component" value="Unassembled WGS sequence"/>
</dbReference>
<gene>
    <name evidence="4" type="ORF">Pmar_PMAR022496</name>
</gene>
<dbReference type="OrthoDB" id="429808at2759"/>
<dbReference type="Pfam" id="PF25398">
    <property type="entry name" value="CUX1_N"/>
    <property type="match status" value="1"/>
</dbReference>
<dbReference type="RefSeq" id="XP_002782168.1">
    <property type="nucleotide sequence ID" value="XM_002782122.1"/>
</dbReference>
<evidence type="ECO:0000256" key="1">
    <source>
        <dbReference type="ARBA" id="ARBA00023054"/>
    </source>
</evidence>
<keyword evidence="1 2" id="KW-0175">Coiled coil</keyword>
<feature type="coiled-coil region" evidence="2">
    <location>
        <begin position="36"/>
        <end position="330"/>
    </location>
</feature>
<dbReference type="OMA" id="WRSLNFP"/>
<evidence type="ECO:0000259" key="3">
    <source>
        <dbReference type="Pfam" id="PF25398"/>
    </source>
</evidence>
<feature type="domain" description="Cux N-terminal" evidence="3">
    <location>
        <begin position="38"/>
        <end position="79"/>
    </location>
</feature>
<dbReference type="InterPro" id="IPR057476">
    <property type="entry name" value="Cux_N"/>
</dbReference>
<name>C5KNE8_PERM5</name>
<evidence type="ECO:0000313" key="5">
    <source>
        <dbReference type="Proteomes" id="UP000007800"/>
    </source>
</evidence>
<sequence length="412" mass="47671">MSASEERSTADLWRSLNFPLLLEEMSNTLEVMVQSRAHYQHEIDNLSRRAKQAETSFNKLYQLLKPLPDPVSAMATTLTNATDEHIDELSNTIRRKDDEIVRLTSKLADLETEFSTLTNQAVTVRRLKEALKAKDDEADEKVQAALSQQEEEFTTRLQHHHINLDDRIQRLQQELDNERDRRKEAESLITRAEEERRHYSKMSEDSLQALTAENETLAADIDRLTGEVEALRIQTKSTHGMDRTLELQQERQRNEALEAELVTVRSKADADREERLNTINHLQQECLDLADEIKMVTERLRQEEKEVARLKDVEGDLQKCQATLEKMKIVEYSADPSEGSTELERMLLGKVRNLEGQLVPLRAKASEVSTIADKLRQREEEVSMLKESLDRLEKLGNDVSYYYLAHPYYPLL</sequence>
<dbReference type="AlphaFoldDB" id="C5KNE8"/>